<feature type="compositionally biased region" description="Polar residues" evidence="2">
    <location>
        <begin position="97"/>
        <end position="107"/>
    </location>
</feature>
<dbReference type="Proteomes" id="UP000002033">
    <property type="component" value="Chromosome"/>
</dbReference>
<dbReference type="HOGENOM" id="CLU_158714_0_0_5"/>
<keyword evidence="4" id="KW-1185">Reference proteome</keyword>
<evidence type="ECO:0000313" key="3">
    <source>
        <dbReference type="EMBL" id="ADJ24283.1"/>
    </source>
</evidence>
<evidence type="ECO:0000256" key="2">
    <source>
        <dbReference type="SAM" id="MobiDB-lite"/>
    </source>
</evidence>
<proteinExistence type="predicted"/>
<dbReference type="AlphaFoldDB" id="D8JSI9"/>
<keyword evidence="1" id="KW-0175">Coiled coil</keyword>
<keyword evidence="3" id="KW-0282">Flagellum</keyword>
<sequence length="126" mass="14876">MKSRETTILLKRREVEEKSRKVEDLERIIREFDQMASDLERQIQLEEDRTGVRDRGHFSYSTFAKAAALRRDNLRQSTEGLREKLAAAVRERDDTMEQFSRASQQIEGQHDPRGRRERPFGLSALR</sequence>
<organism evidence="3 4">
    <name type="scientific">Hyphomicrobium denitrificans (strain ATCC 51888 / DSM 1869 / NCIMB 11706 / TK 0415)</name>
    <dbReference type="NCBI Taxonomy" id="582899"/>
    <lineage>
        <taxon>Bacteria</taxon>
        <taxon>Pseudomonadati</taxon>
        <taxon>Pseudomonadota</taxon>
        <taxon>Alphaproteobacteria</taxon>
        <taxon>Hyphomicrobiales</taxon>
        <taxon>Hyphomicrobiaceae</taxon>
        <taxon>Hyphomicrobium</taxon>
    </lineage>
</organism>
<feature type="compositionally biased region" description="Basic and acidic residues" evidence="2">
    <location>
        <begin position="108"/>
        <end position="119"/>
    </location>
</feature>
<dbReference type="eggNOG" id="ENOG50323UI">
    <property type="taxonomic scope" value="Bacteria"/>
</dbReference>
<reference evidence="4" key="1">
    <citation type="journal article" date="2011" name="J. Bacteriol.">
        <title>Genome sequences of eight morphologically diverse alphaproteobacteria.</title>
        <authorList>
            <consortium name="US DOE Joint Genome Institute"/>
            <person name="Brown P.J."/>
            <person name="Kysela D.T."/>
            <person name="Buechlein A."/>
            <person name="Hemmerich C."/>
            <person name="Brun Y.V."/>
        </authorList>
    </citation>
    <scope>NUCLEOTIDE SEQUENCE [LARGE SCALE GENOMIC DNA]</scope>
    <source>
        <strain evidence="4">ATCC 51888 / DSM 1869 / NCIB 11706 / TK 0415</strain>
    </source>
</reference>
<dbReference type="RefSeq" id="WP_013216442.1">
    <property type="nucleotide sequence ID" value="NC_014313.1"/>
</dbReference>
<evidence type="ECO:0000313" key="4">
    <source>
        <dbReference type="Proteomes" id="UP000002033"/>
    </source>
</evidence>
<dbReference type="EMBL" id="CP002083">
    <property type="protein sequence ID" value="ADJ24283.1"/>
    <property type="molecule type" value="Genomic_DNA"/>
</dbReference>
<dbReference type="STRING" id="582899.Hden_2487"/>
<keyword evidence="3" id="KW-0969">Cilium</keyword>
<evidence type="ECO:0000256" key="1">
    <source>
        <dbReference type="SAM" id="Coils"/>
    </source>
</evidence>
<dbReference type="OrthoDB" id="7871364at2"/>
<protein>
    <submittedName>
        <fullName evidence="3">Flagellar export protein FliJ</fullName>
    </submittedName>
</protein>
<keyword evidence="3" id="KW-0966">Cell projection</keyword>
<name>D8JSI9_HYPDA</name>
<feature type="coiled-coil region" evidence="1">
    <location>
        <begin position="8"/>
        <end position="91"/>
    </location>
</feature>
<accession>D8JSI9</accession>
<dbReference type="KEGG" id="hdn:Hden_2487"/>
<feature type="region of interest" description="Disordered" evidence="2">
    <location>
        <begin position="92"/>
        <end position="126"/>
    </location>
</feature>
<gene>
    <name evidence="3" type="ordered locus">Hden_2487</name>
</gene>